<evidence type="ECO:0000256" key="1">
    <source>
        <dbReference type="ARBA" id="ARBA00001946"/>
    </source>
</evidence>
<evidence type="ECO:0000256" key="7">
    <source>
        <dbReference type="ARBA" id="ARBA00022840"/>
    </source>
</evidence>
<keyword evidence="7" id="KW-0067">ATP-binding</keyword>
<accession>A0A972F677</accession>
<evidence type="ECO:0000313" key="12">
    <source>
        <dbReference type="Proteomes" id="UP000599523"/>
    </source>
</evidence>
<sequence>MHPVIESHREALRALAQRHGVRSIKVFGSMARDDADASSDVDLLVETAPDTSGFVLGALLMDAQDLLGRRVDVVTEKSLHPLLRDRILGEAQPL</sequence>
<dbReference type="GO" id="GO:0046872">
    <property type="term" value="F:metal ion binding"/>
    <property type="evidence" value="ECO:0007669"/>
    <property type="project" value="UniProtKB-KW"/>
</dbReference>
<evidence type="ECO:0000256" key="4">
    <source>
        <dbReference type="ARBA" id="ARBA00022695"/>
    </source>
</evidence>
<comment type="cofactor">
    <cofactor evidence="1">
        <name>Mg(2+)</name>
        <dbReference type="ChEBI" id="CHEBI:18420"/>
    </cofactor>
</comment>
<organism evidence="11 12">
    <name type="scientific">Azoarcus taiwanensis</name>
    <dbReference type="NCBI Taxonomy" id="666964"/>
    <lineage>
        <taxon>Bacteria</taxon>
        <taxon>Pseudomonadati</taxon>
        <taxon>Pseudomonadota</taxon>
        <taxon>Betaproteobacteria</taxon>
        <taxon>Rhodocyclales</taxon>
        <taxon>Zoogloeaceae</taxon>
        <taxon>Azoarcus</taxon>
    </lineage>
</organism>
<dbReference type="RefSeq" id="WP_168986956.1">
    <property type="nucleotide sequence ID" value="NZ_CAWPHM010000077.1"/>
</dbReference>
<dbReference type="PANTHER" id="PTHR33571">
    <property type="entry name" value="SSL8005 PROTEIN"/>
    <property type="match status" value="1"/>
</dbReference>
<dbReference type="InterPro" id="IPR002934">
    <property type="entry name" value="Polymerase_NTP_transf_dom"/>
</dbReference>
<proteinExistence type="inferred from homology"/>
<evidence type="ECO:0000256" key="2">
    <source>
        <dbReference type="ARBA" id="ARBA00022649"/>
    </source>
</evidence>
<dbReference type="EMBL" id="WTVM01000016">
    <property type="protein sequence ID" value="NMG02164.1"/>
    <property type="molecule type" value="Genomic_DNA"/>
</dbReference>
<dbReference type="GO" id="GO:0016779">
    <property type="term" value="F:nucleotidyltransferase activity"/>
    <property type="evidence" value="ECO:0007669"/>
    <property type="project" value="UniProtKB-KW"/>
</dbReference>
<dbReference type="GO" id="GO:0005524">
    <property type="term" value="F:ATP binding"/>
    <property type="evidence" value="ECO:0007669"/>
    <property type="project" value="UniProtKB-KW"/>
</dbReference>
<keyword evidence="12" id="KW-1185">Reference proteome</keyword>
<name>A0A972F677_9RHOO</name>
<evidence type="ECO:0000256" key="9">
    <source>
        <dbReference type="ARBA" id="ARBA00038276"/>
    </source>
</evidence>
<comment type="similarity">
    <text evidence="9">Belongs to the MntA antitoxin family.</text>
</comment>
<dbReference type="SUPFAM" id="SSF81301">
    <property type="entry name" value="Nucleotidyltransferase"/>
    <property type="match status" value="1"/>
</dbReference>
<keyword evidence="5" id="KW-0479">Metal-binding</keyword>
<dbReference type="AlphaFoldDB" id="A0A972F677"/>
<evidence type="ECO:0000259" key="10">
    <source>
        <dbReference type="Pfam" id="PF01909"/>
    </source>
</evidence>
<keyword evidence="4" id="KW-0548">Nucleotidyltransferase</keyword>
<keyword evidence="2" id="KW-1277">Toxin-antitoxin system</keyword>
<evidence type="ECO:0000256" key="3">
    <source>
        <dbReference type="ARBA" id="ARBA00022679"/>
    </source>
</evidence>
<dbReference type="Proteomes" id="UP000599523">
    <property type="component" value="Unassembled WGS sequence"/>
</dbReference>
<keyword evidence="6" id="KW-0547">Nucleotide-binding</keyword>
<dbReference type="Pfam" id="PF01909">
    <property type="entry name" value="NTP_transf_2"/>
    <property type="match status" value="1"/>
</dbReference>
<reference evidence="11" key="1">
    <citation type="submission" date="2019-12" db="EMBL/GenBank/DDBJ databases">
        <title>Comparative genomics gives insights into the taxonomy of the Azoarcus-Aromatoleum group and reveals separate origins of nif in the plant-associated Azoarcus and non-plant-associated Aromatoleum sub-groups.</title>
        <authorList>
            <person name="Lafos M."/>
            <person name="Maluk M."/>
            <person name="Batista M."/>
            <person name="Junghare M."/>
            <person name="Carmona M."/>
            <person name="Faoro H."/>
            <person name="Cruz L.M."/>
            <person name="Battistoni F."/>
            <person name="De Souza E."/>
            <person name="Pedrosa F."/>
            <person name="Chen W.-M."/>
            <person name="Poole P.S."/>
            <person name="Dixon R.A."/>
            <person name="James E.K."/>
        </authorList>
    </citation>
    <scope>NUCLEOTIDE SEQUENCE</scope>
    <source>
        <strain evidence="11">NSC3</strain>
    </source>
</reference>
<dbReference type="PANTHER" id="PTHR33571:SF12">
    <property type="entry name" value="BSL3053 PROTEIN"/>
    <property type="match status" value="1"/>
</dbReference>
<dbReference type="InterPro" id="IPR043519">
    <property type="entry name" value="NT_sf"/>
</dbReference>
<protein>
    <submittedName>
        <fullName evidence="11">Nucleotidyltransferase</fullName>
    </submittedName>
</protein>
<evidence type="ECO:0000313" key="11">
    <source>
        <dbReference type="EMBL" id="NMG02164.1"/>
    </source>
</evidence>
<comment type="caution">
    <text evidence="11">The sequence shown here is derived from an EMBL/GenBank/DDBJ whole genome shotgun (WGS) entry which is preliminary data.</text>
</comment>
<evidence type="ECO:0000256" key="5">
    <source>
        <dbReference type="ARBA" id="ARBA00022723"/>
    </source>
</evidence>
<dbReference type="InterPro" id="IPR052038">
    <property type="entry name" value="Type-VII_TA_antitoxin"/>
</dbReference>
<evidence type="ECO:0000256" key="8">
    <source>
        <dbReference type="ARBA" id="ARBA00022842"/>
    </source>
</evidence>
<keyword evidence="8" id="KW-0460">Magnesium</keyword>
<evidence type="ECO:0000256" key="6">
    <source>
        <dbReference type="ARBA" id="ARBA00022741"/>
    </source>
</evidence>
<feature type="domain" description="Polymerase nucleotidyl transferase" evidence="10">
    <location>
        <begin position="9"/>
        <end position="92"/>
    </location>
</feature>
<gene>
    <name evidence="11" type="ORF">GPA21_04155</name>
</gene>
<dbReference type="Gene3D" id="3.30.460.10">
    <property type="entry name" value="Beta Polymerase, domain 2"/>
    <property type="match status" value="1"/>
</dbReference>
<keyword evidence="3" id="KW-0808">Transferase</keyword>